<evidence type="ECO:0000313" key="6">
    <source>
        <dbReference type="Proteomes" id="UP000279029"/>
    </source>
</evidence>
<evidence type="ECO:0000256" key="1">
    <source>
        <dbReference type="ARBA" id="ARBA00022448"/>
    </source>
</evidence>
<reference evidence="5 6" key="1">
    <citation type="submission" date="2018-09" db="EMBL/GenBank/DDBJ databases">
        <authorList>
            <person name="Postec A."/>
        </authorList>
    </citation>
    <scope>NUCLEOTIDE SEQUENCE [LARGE SCALE GENOMIC DNA]</scope>
    <source>
        <strain evidence="5">70B-A</strain>
    </source>
</reference>
<protein>
    <submittedName>
        <fullName evidence="5">Aliphatic sulfonates import ATP-binding protein SsuB</fullName>
        <ecNumber evidence="5">3.6.3.-</ecNumber>
    </submittedName>
</protein>
<keyword evidence="1" id="KW-0813">Transport</keyword>
<dbReference type="SMART" id="SM00382">
    <property type="entry name" value="AAA"/>
    <property type="match status" value="1"/>
</dbReference>
<accession>A0A3P7NZQ7</accession>
<evidence type="ECO:0000259" key="4">
    <source>
        <dbReference type="PROSITE" id="PS50893"/>
    </source>
</evidence>
<gene>
    <name evidence="5" type="primary">ssuB</name>
    <name evidence="5" type="ORF">PATL70BA_0935</name>
</gene>
<dbReference type="Pfam" id="PF00005">
    <property type="entry name" value="ABC_tran"/>
    <property type="match status" value="1"/>
</dbReference>
<keyword evidence="2" id="KW-0547">Nucleotide-binding</keyword>
<evidence type="ECO:0000313" key="5">
    <source>
        <dbReference type="EMBL" id="VDN46810.1"/>
    </source>
</evidence>
<dbReference type="AlphaFoldDB" id="A0A3P7NZQ7"/>
<dbReference type="PANTHER" id="PTHR42781:SF4">
    <property type="entry name" value="SPERMIDINE_PUTRESCINE IMPORT ATP-BINDING PROTEIN POTA"/>
    <property type="match status" value="1"/>
</dbReference>
<dbReference type="EMBL" id="LR130778">
    <property type="protein sequence ID" value="VDN46810.1"/>
    <property type="molecule type" value="Genomic_DNA"/>
</dbReference>
<dbReference type="InterPro" id="IPR017871">
    <property type="entry name" value="ABC_transporter-like_CS"/>
</dbReference>
<evidence type="ECO:0000256" key="2">
    <source>
        <dbReference type="ARBA" id="ARBA00022741"/>
    </source>
</evidence>
<dbReference type="PANTHER" id="PTHR42781">
    <property type="entry name" value="SPERMIDINE/PUTRESCINE IMPORT ATP-BINDING PROTEIN POTA"/>
    <property type="match status" value="1"/>
</dbReference>
<dbReference type="KEGG" id="cbar:PATL70BA_0935"/>
<dbReference type="Proteomes" id="UP000279029">
    <property type="component" value="Chromosome"/>
</dbReference>
<dbReference type="OrthoDB" id="9801958at2"/>
<keyword evidence="3 5" id="KW-0067">ATP-binding</keyword>
<dbReference type="InterPro" id="IPR050093">
    <property type="entry name" value="ABC_SmlMolc_Importer"/>
</dbReference>
<dbReference type="PROSITE" id="PS00211">
    <property type="entry name" value="ABC_TRANSPORTER_1"/>
    <property type="match status" value="1"/>
</dbReference>
<dbReference type="EC" id="3.6.3.-" evidence="5"/>
<feature type="domain" description="ABC transporter" evidence="4">
    <location>
        <begin position="5"/>
        <end position="231"/>
    </location>
</feature>
<dbReference type="RefSeq" id="WP_125136251.1">
    <property type="nucleotide sequence ID" value="NZ_LR130778.1"/>
</dbReference>
<sequence>MGIFVQIKDVTVSFEKQKVFDRLNLDLEEKVAYALIGKSGSGKSTLLNLIAGFLKPDQGIITIKGLTLSQPRKETSFLFQELGLFPWQTVREAIAMPLKIKGWKDYDQVVEDMIKEIGLNGHGHKYPNELSGGERQRVALARTLVEKPDLLLMDEPTSALDAMTKEVLQKLILKEQKKQKGTLLFVTHDIEEAMILGQSILMINDEGGISSLENAYYGIKNPREQLGFYDACIKIRIALNMEVLG</sequence>
<proteinExistence type="predicted"/>
<dbReference type="InterPro" id="IPR027417">
    <property type="entry name" value="P-loop_NTPase"/>
</dbReference>
<dbReference type="GO" id="GO:0005524">
    <property type="term" value="F:ATP binding"/>
    <property type="evidence" value="ECO:0007669"/>
    <property type="project" value="UniProtKB-KW"/>
</dbReference>
<organism evidence="5 6">
    <name type="scientific">Petrocella atlantisensis</name>
    <dbReference type="NCBI Taxonomy" id="2173034"/>
    <lineage>
        <taxon>Bacteria</taxon>
        <taxon>Bacillati</taxon>
        <taxon>Bacillota</taxon>
        <taxon>Clostridia</taxon>
        <taxon>Lachnospirales</taxon>
        <taxon>Vallitaleaceae</taxon>
        <taxon>Petrocella</taxon>
    </lineage>
</organism>
<dbReference type="GO" id="GO:0016887">
    <property type="term" value="F:ATP hydrolysis activity"/>
    <property type="evidence" value="ECO:0007669"/>
    <property type="project" value="InterPro"/>
</dbReference>
<evidence type="ECO:0000256" key="3">
    <source>
        <dbReference type="ARBA" id="ARBA00022840"/>
    </source>
</evidence>
<dbReference type="PROSITE" id="PS50893">
    <property type="entry name" value="ABC_TRANSPORTER_2"/>
    <property type="match status" value="1"/>
</dbReference>
<name>A0A3P7NZQ7_9FIRM</name>
<dbReference type="Gene3D" id="3.40.50.300">
    <property type="entry name" value="P-loop containing nucleotide triphosphate hydrolases"/>
    <property type="match status" value="1"/>
</dbReference>
<dbReference type="InterPro" id="IPR003439">
    <property type="entry name" value="ABC_transporter-like_ATP-bd"/>
</dbReference>
<dbReference type="SUPFAM" id="SSF52540">
    <property type="entry name" value="P-loop containing nucleoside triphosphate hydrolases"/>
    <property type="match status" value="1"/>
</dbReference>
<keyword evidence="6" id="KW-1185">Reference proteome</keyword>
<dbReference type="InterPro" id="IPR003593">
    <property type="entry name" value="AAA+_ATPase"/>
</dbReference>
<keyword evidence="5" id="KW-0378">Hydrolase</keyword>